<sequence>AGEEERVDLSGCYRPGPDHRHGRVRAVHEEASEARLVAELLEERQERGHGTRPAPRGRFEGSRLHLEFTGRLEESSLGLGQKSCSEISSIP</sequence>
<reference evidence="1 2" key="1">
    <citation type="journal article" date="2012" name="Genome Biol.">
        <title>Genome and low-iron response of an oceanic diatom adapted to chronic iron limitation.</title>
        <authorList>
            <person name="Lommer M."/>
            <person name="Specht M."/>
            <person name="Roy A.S."/>
            <person name="Kraemer L."/>
            <person name="Andreson R."/>
            <person name="Gutowska M.A."/>
            <person name="Wolf J."/>
            <person name="Bergner S.V."/>
            <person name="Schilhabel M.B."/>
            <person name="Klostermeier U.C."/>
            <person name="Beiko R.G."/>
            <person name="Rosenstiel P."/>
            <person name="Hippler M."/>
            <person name="Laroche J."/>
        </authorList>
    </citation>
    <scope>NUCLEOTIDE SEQUENCE [LARGE SCALE GENOMIC DNA]</scope>
    <source>
        <strain evidence="1 2">CCMP1005</strain>
    </source>
</reference>
<name>K0RUT9_THAOC</name>
<dbReference type="EMBL" id="AGNL01027690">
    <property type="protein sequence ID" value="EJK57608.1"/>
    <property type="molecule type" value="Genomic_DNA"/>
</dbReference>
<feature type="non-terminal residue" evidence="1">
    <location>
        <position position="1"/>
    </location>
</feature>
<keyword evidence="2" id="KW-1185">Reference proteome</keyword>
<protein>
    <submittedName>
        <fullName evidence="1">Uncharacterized protein</fullName>
    </submittedName>
</protein>
<organism evidence="1 2">
    <name type="scientific">Thalassiosira oceanica</name>
    <name type="common">Marine diatom</name>
    <dbReference type="NCBI Taxonomy" id="159749"/>
    <lineage>
        <taxon>Eukaryota</taxon>
        <taxon>Sar</taxon>
        <taxon>Stramenopiles</taxon>
        <taxon>Ochrophyta</taxon>
        <taxon>Bacillariophyta</taxon>
        <taxon>Coscinodiscophyceae</taxon>
        <taxon>Thalassiosirophycidae</taxon>
        <taxon>Thalassiosirales</taxon>
        <taxon>Thalassiosiraceae</taxon>
        <taxon>Thalassiosira</taxon>
    </lineage>
</organism>
<evidence type="ECO:0000313" key="1">
    <source>
        <dbReference type="EMBL" id="EJK57608.1"/>
    </source>
</evidence>
<gene>
    <name evidence="1" type="ORF">THAOC_22327</name>
</gene>
<comment type="caution">
    <text evidence="1">The sequence shown here is derived from an EMBL/GenBank/DDBJ whole genome shotgun (WGS) entry which is preliminary data.</text>
</comment>
<accession>K0RUT9</accession>
<dbReference type="AlphaFoldDB" id="K0RUT9"/>
<proteinExistence type="predicted"/>
<dbReference type="Proteomes" id="UP000266841">
    <property type="component" value="Unassembled WGS sequence"/>
</dbReference>
<evidence type="ECO:0000313" key="2">
    <source>
        <dbReference type="Proteomes" id="UP000266841"/>
    </source>
</evidence>